<organism evidence="2">
    <name type="scientific">Opuntia streptacantha</name>
    <name type="common">Prickly pear cactus</name>
    <name type="synonym">Opuntia cardona</name>
    <dbReference type="NCBI Taxonomy" id="393608"/>
    <lineage>
        <taxon>Eukaryota</taxon>
        <taxon>Viridiplantae</taxon>
        <taxon>Streptophyta</taxon>
        <taxon>Embryophyta</taxon>
        <taxon>Tracheophyta</taxon>
        <taxon>Spermatophyta</taxon>
        <taxon>Magnoliopsida</taxon>
        <taxon>eudicotyledons</taxon>
        <taxon>Gunneridae</taxon>
        <taxon>Pentapetalae</taxon>
        <taxon>Caryophyllales</taxon>
        <taxon>Cactineae</taxon>
        <taxon>Cactaceae</taxon>
        <taxon>Opuntioideae</taxon>
        <taxon>Opuntia</taxon>
    </lineage>
</organism>
<sequence>MLSPLLLNSPKAEARETDPSLSEGVEESFRERNGSNSLSLEVLVDVDGEEEGDWFRLRFAIFAEGGTGIKGIGRVCLGLRGLGNLFESSFGVAAGGGND</sequence>
<evidence type="ECO:0000256" key="1">
    <source>
        <dbReference type="SAM" id="MobiDB-lite"/>
    </source>
</evidence>
<evidence type="ECO:0000313" key="2">
    <source>
        <dbReference type="EMBL" id="MBA4657009.1"/>
    </source>
</evidence>
<accession>A0A7C9EAU0</accession>
<proteinExistence type="predicted"/>
<dbReference type="EMBL" id="GISG01194408">
    <property type="protein sequence ID" value="MBA4657009.1"/>
    <property type="molecule type" value="Transcribed_RNA"/>
</dbReference>
<name>A0A7C9EAU0_OPUST</name>
<dbReference type="EMBL" id="GISG01194409">
    <property type="protein sequence ID" value="MBA4657010.1"/>
    <property type="molecule type" value="Transcribed_RNA"/>
</dbReference>
<reference evidence="2" key="2">
    <citation type="submission" date="2020-07" db="EMBL/GenBank/DDBJ databases">
        <authorList>
            <person name="Vera ALvarez R."/>
            <person name="Arias-Moreno D.M."/>
            <person name="Jimenez-Jacinto V."/>
            <person name="Jimenez-Bremont J.F."/>
            <person name="Swaminathan K."/>
            <person name="Moose S.P."/>
            <person name="Guerrero-Gonzalez M.L."/>
            <person name="Marino-Ramirez L."/>
            <person name="Landsman D."/>
            <person name="Rodriguez-Kessler M."/>
            <person name="Delgado-Sanchez P."/>
        </authorList>
    </citation>
    <scope>NUCLEOTIDE SEQUENCE</scope>
    <source>
        <tissue evidence="2">Cladode</tissue>
    </source>
</reference>
<protein>
    <submittedName>
        <fullName evidence="2">Uncharacterized protein</fullName>
    </submittedName>
</protein>
<feature type="region of interest" description="Disordered" evidence="1">
    <location>
        <begin position="1"/>
        <end position="29"/>
    </location>
</feature>
<reference evidence="2" key="1">
    <citation type="journal article" date="2013" name="J. Plant Res.">
        <title>Effect of fungi and light on seed germination of three Opuntia species from semiarid lands of central Mexico.</title>
        <authorList>
            <person name="Delgado-Sanchez P."/>
            <person name="Jimenez-Bremont J.F."/>
            <person name="Guerrero-Gonzalez Mde L."/>
            <person name="Flores J."/>
        </authorList>
    </citation>
    <scope>NUCLEOTIDE SEQUENCE</scope>
    <source>
        <tissue evidence="2">Cladode</tissue>
    </source>
</reference>
<dbReference type="AlphaFoldDB" id="A0A7C9EAU0"/>